<reference evidence="1 2" key="1">
    <citation type="submission" date="2021-06" db="EMBL/GenBank/DDBJ databases">
        <title>Bacillus sp. RD4P76, an endophyte from a halophyte.</title>
        <authorList>
            <person name="Sun J.-Q."/>
        </authorList>
    </citation>
    <scope>NUCLEOTIDE SEQUENCE [LARGE SCALE GENOMIC DNA]</scope>
    <source>
        <strain evidence="1 2">CGMCC 1.15917</strain>
    </source>
</reference>
<dbReference type="PANTHER" id="PTHR43649">
    <property type="entry name" value="ARABINOSE-BINDING PROTEIN-RELATED"/>
    <property type="match status" value="1"/>
</dbReference>
<protein>
    <submittedName>
        <fullName evidence="1">Extracellular solute-binding protein</fullName>
    </submittedName>
</protein>
<dbReference type="PROSITE" id="PS51257">
    <property type="entry name" value="PROKAR_LIPOPROTEIN"/>
    <property type="match status" value="1"/>
</dbReference>
<keyword evidence="2" id="KW-1185">Reference proteome</keyword>
<organism evidence="1 2">
    <name type="scientific">Evansella tamaricis</name>
    <dbReference type="NCBI Taxonomy" id="2069301"/>
    <lineage>
        <taxon>Bacteria</taxon>
        <taxon>Bacillati</taxon>
        <taxon>Bacillota</taxon>
        <taxon>Bacilli</taxon>
        <taxon>Bacillales</taxon>
        <taxon>Bacillaceae</taxon>
        <taxon>Evansella</taxon>
    </lineage>
</organism>
<accession>A0ABS6JKV4</accession>
<name>A0ABS6JKV4_9BACI</name>
<dbReference type="PANTHER" id="PTHR43649:SF12">
    <property type="entry name" value="DIACETYLCHITOBIOSE BINDING PROTEIN DASA"/>
    <property type="match status" value="1"/>
</dbReference>
<dbReference type="InterPro" id="IPR050490">
    <property type="entry name" value="Bact_solute-bd_prot1"/>
</dbReference>
<gene>
    <name evidence="1" type="ORF">KS419_19970</name>
</gene>
<dbReference type="EMBL" id="JAHQCS010000161">
    <property type="protein sequence ID" value="MBU9714015.1"/>
    <property type="molecule type" value="Genomic_DNA"/>
</dbReference>
<sequence length="450" mass="51900">MGSMSKVVFLIMFLIIGTACSLMEPETERKEEELLSINSPLDERVIPEYDPNENYELTLWSYFSDGWDEAIEEFQKDHRNIEIEVKTFPFEEYQEVYFNALVNGNVPDIMVFDSDHFGSFTAIEGLENLKDPPYSAGKYKGDFSTHLWEVGLSFDQEKLIGIPFNTSPLVTFYRADIMEEYGFPSEPEELAVFMEDPKNWLTIGETLKKDDRWITQWINEIMHIYNSGTGLYSNQLDFLRDNEEFVEGIDVAKEAYRLGIVANFDVWSPIGNSKLQSDQLVMLYLGAWGAGQLETWVPEQKGKWRMTRLPFNIFGWSNSTILSIPRDSDNKAAAWRFIEHYTFEAMMNGTVGSVPGYLSARNNANTIHHQNEFFGGQYDQALFEELMSQTKEHKLTPLDQRAKTIWDVHLSQGVEWGVDTKEILDRINAQLEAELGRERNILLDNLQSSP</sequence>
<comment type="caution">
    <text evidence="1">The sequence shown here is derived from an EMBL/GenBank/DDBJ whole genome shotgun (WGS) entry which is preliminary data.</text>
</comment>
<dbReference type="Pfam" id="PF13416">
    <property type="entry name" value="SBP_bac_8"/>
    <property type="match status" value="1"/>
</dbReference>
<dbReference type="InterPro" id="IPR006059">
    <property type="entry name" value="SBP"/>
</dbReference>
<evidence type="ECO:0000313" key="1">
    <source>
        <dbReference type="EMBL" id="MBU9714015.1"/>
    </source>
</evidence>
<dbReference type="Proteomes" id="UP000784880">
    <property type="component" value="Unassembled WGS sequence"/>
</dbReference>
<proteinExistence type="predicted"/>
<evidence type="ECO:0000313" key="2">
    <source>
        <dbReference type="Proteomes" id="UP000784880"/>
    </source>
</evidence>